<dbReference type="RefSeq" id="WP_131513295.1">
    <property type="nucleotide sequence ID" value="NZ_SJKD01000002.1"/>
</dbReference>
<evidence type="ECO:0000259" key="1">
    <source>
        <dbReference type="Pfam" id="PF13649"/>
    </source>
</evidence>
<keyword evidence="2" id="KW-0489">Methyltransferase</keyword>
<dbReference type="Pfam" id="PF13649">
    <property type="entry name" value="Methyltransf_25"/>
    <property type="match status" value="1"/>
</dbReference>
<keyword evidence="2" id="KW-0808">Transferase</keyword>
<reference evidence="2 3" key="1">
    <citation type="submission" date="2019-02" db="EMBL/GenBank/DDBJ databases">
        <title>Kribbella capetownensis sp. nov. and Kribbella speibonae sp. nov., isolated from soil.</title>
        <authorList>
            <person name="Curtis S.M."/>
            <person name="Norton I."/>
            <person name="Everest G.J."/>
            <person name="Meyers P.R."/>
        </authorList>
    </citation>
    <scope>NUCLEOTIDE SEQUENCE [LARGE SCALE GENOMIC DNA]</scope>
    <source>
        <strain evidence="2 3">YM53</strain>
    </source>
</reference>
<dbReference type="Gene3D" id="3.40.50.150">
    <property type="entry name" value="Vaccinia Virus protein VP39"/>
    <property type="match status" value="1"/>
</dbReference>
<dbReference type="SUPFAM" id="SSF53335">
    <property type="entry name" value="S-adenosyl-L-methionine-dependent methyltransferases"/>
    <property type="match status" value="1"/>
</dbReference>
<sequence>MSESTGGYFYDRTAEYVALLLPGAWAGLRPALAAALVGLDATAGPVVDVGAGSGEGVVVLADALPVAEIIAVEPHAALRTALLTRISGDSALTERVTVLADDVLSAQLPDRISGLIAMNVIGHLTPGERRALWAVLGVKLTPGGRAVLNLYPPYQPEAVPDAPMGEAVIGRRRYSGSAAAEPGGCDSVTWHMTYRVEEDGDVVTEFTASDRWYVLTPAELTAELAEHGLRVSAGDAAAGVQIITR</sequence>
<dbReference type="AlphaFoldDB" id="A0A4R0JVC3"/>
<evidence type="ECO:0000313" key="3">
    <source>
        <dbReference type="Proteomes" id="UP000293342"/>
    </source>
</evidence>
<dbReference type="InterPro" id="IPR029063">
    <property type="entry name" value="SAM-dependent_MTases_sf"/>
</dbReference>
<protein>
    <submittedName>
        <fullName evidence="2">Class I SAM-dependent methyltransferase</fullName>
    </submittedName>
</protein>
<dbReference type="Proteomes" id="UP000293342">
    <property type="component" value="Unassembled WGS sequence"/>
</dbReference>
<feature type="domain" description="Methyltransferase" evidence="1">
    <location>
        <begin position="46"/>
        <end position="144"/>
    </location>
</feature>
<dbReference type="EMBL" id="SJKD01000002">
    <property type="protein sequence ID" value="TCC50640.1"/>
    <property type="molecule type" value="Genomic_DNA"/>
</dbReference>
<gene>
    <name evidence="2" type="ORF">E0H75_10580</name>
</gene>
<name>A0A4R0JVC3_9ACTN</name>
<dbReference type="InterPro" id="IPR041698">
    <property type="entry name" value="Methyltransf_25"/>
</dbReference>
<dbReference type="OrthoDB" id="4528595at2"/>
<organism evidence="2 3">
    <name type="scientific">Kribbella capetownensis</name>
    <dbReference type="NCBI Taxonomy" id="1572659"/>
    <lineage>
        <taxon>Bacteria</taxon>
        <taxon>Bacillati</taxon>
        <taxon>Actinomycetota</taxon>
        <taxon>Actinomycetes</taxon>
        <taxon>Propionibacteriales</taxon>
        <taxon>Kribbellaceae</taxon>
        <taxon>Kribbella</taxon>
    </lineage>
</organism>
<evidence type="ECO:0000313" key="2">
    <source>
        <dbReference type="EMBL" id="TCC50640.1"/>
    </source>
</evidence>
<accession>A0A4R0JVC3</accession>
<comment type="caution">
    <text evidence="2">The sequence shown here is derived from an EMBL/GenBank/DDBJ whole genome shotgun (WGS) entry which is preliminary data.</text>
</comment>
<proteinExistence type="predicted"/>
<dbReference type="GO" id="GO:0032259">
    <property type="term" value="P:methylation"/>
    <property type="evidence" value="ECO:0007669"/>
    <property type="project" value="UniProtKB-KW"/>
</dbReference>
<keyword evidence="3" id="KW-1185">Reference proteome</keyword>
<dbReference type="GO" id="GO:0008168">
    <property type="term" value="F:methyltransferase activity"/>
    <property type="evidence" value="ECO:0007669"/>
    <property type="project" value="UniProtKB-KW"/>
</dbReference>